<evidence type="ECO:0000313" key="1">
    <source>
        <dbReference type="EnsemblPlants" id="MELO3C013213.2.1"/>
    </source>
</evidence>
<accession>A0A9I9D4N8</accession>
<dbReference type="AlphaFoldDB" id="A0A9I9D4N8"/>
<dbReference type="EnsemblPlants" id="MELO3C013213.2.1">
    <property type="protein sequence ID" value="MELO3C013213.2.1"/>
    <property type="gene ID" value="MELO3C013213.2"/>
</dbReference>
<name>A0A9I9D4N8_CUCME</name>
<protein>
    <submittedName>
        <fullName evidence="1">Uncharacterized protein</fullName>
    </submittedName>
</protein>
<dbReference type="Gramene" id="MELO3C013213.2.1">
    <property type="protein sequence ID" value="MELO3C013213.2.1"/>
    <property type="gene ID" value="MELO3C013213.2"/>
</dbReference>
<reference evidence="1" key="1">
    <citation type="submission" date="2023-03" db="UniProtKB">
        <authorList>
            <consortium name="EnsemblPlants"/>
        </authorList>
    </citation>
    <scope>IDENTIFICATION</scope>
</reference>
<sequence>MNQEVENVGKISEARRIEAQGGIIIRLTQLLDRIEVALRNPRQGEVWNKGVENEEDEDNEILLAGQNPRGKRVLGQGRRRGRREGRGMLPERRVEREYENERREEKWIGGVKLIIPTFDGTTDLEEYL</sequence>
<proteinExistence type="predicted"/>
<organism evidence="1">
    <name type="scientific">Cucumis melo</name>
    <name type="common">Muskmelon</name>
    <dbReference type="NCBI Taxonomy" id="3656"/>
    <lineage>
        <taxon>Eukaryota</taxon>
        <taxon>Viridiplantae</taxon>
        <taxon>Streptophyta</taxon>
        <taxon>Embryophyta</taxon>
        <taxon>Tracheophyta</taxon>
        <taxon>Spermatophyta</taxon>
        <taxon>Magnoliopsida</taxon>
        <taxon>eudicotyledons</taxon>
        <taxon>Gunneridae</taxon>
        <taxon>Pentapetalae</taxon>
        <taxon>rosids</taxon>
        <taxon>fabids</taxon>
        <taxon>Cucurbitales</taxon>
        <taxon>Cucurbitaceae</taxon>
        <taxon>Benincaseae</taxon>
        <taxon>Cucumis</taxon>
    </lineage>
</organism>